<dbReference type="AlphaFoldDB" id="A0A0N4T754"/>
<dbReference type="WBParaSite" id="BPAG_0000404101-mRNA-1">
    <property type="protein sequence ID" value="BPAG_0000404101-mRNA-1"/>
    <property type="gene ID" value="BPAG_0000404101"/>
</dbReference>
<proteinExistence type="predicted"/>
<evidence type="ECO:0000256" key="1">
    <source>
        <dbReference type="SAM" id="SignalP"/>
    </source>
</evidence>
<sequence>LIRSLLIIHSFIFRFTTATATTTAATITTTATTITTSTTATAATTTTTAAALTIFRNCLFYLLQRLLSPTCCPFSPSDYNNLIFSASSVIVCRLPFPNLVTHRCDPWLGSFPVPGIDPESVSQRLDRFIPRKPPIAVQLSISVYGVKVCAVDDEVFHY</sequence>
<feature type="chain" id="PRO_5005885757" evidence="1">
    <location>
        <begin position="21"/>
        <end position="158"/>
    </location>
</feature>
<accession>A0A0N4T754</accession>
<protein>
    <submittedName>
        <fullName evidence="2">Secreted protein</fullName>
    </submittedName>
</protein>
<organism evidence="2">
    <name type="scientific">Brugia pahangi</name>
    <name type="common">Filarial nematode worm</name>
    <dbReference type="NCBI Taxonomy" id="6280"/>
    <lineage>
        <taxon>Eukaryota</taxon>
        <taxon>Metazoa</taxon>
        <taxon>Ecdysozoa</taxon>
        <taxon>Nematoda</taxon>
        <taxon>Chromadorea</taxon>
        <taxon>Rhabditida</taxon>
        <taxon>Spirurina</taxon>
        <taxon>Spiruromorpha</taxon>
        <taxon>Filarioidea</taxon>
        <taxon>Onchocercidae</taxon>
        <taxon>Brugia</taxon>
    </lineage>
</organism>
<reference evidence="2" key="1">
    <citation type="submission" date="2017-02" db="UniProtKB">
        <authorList>
            <consortium name="WormBaseParasite"/>
        </authorList>
    </citation>
    <scope>IDENTIFICATION</scope>
</reference>
<evidence type="ECO:0000313" key="2">
    <source>
        <dbReference type="WBParaSite" id="BPAG_0000404101-mRNA-1"/>
    </source>
</evidence>
<keyword evidence="1" id="KW-0732">Signal</keyword>
<name>A0A0N4T754_BRUPA</name>
<feature type="signal peptide" evidence="1">
    <location>
        <begin position="1"/>
        <end position="20"/>
    </location>
</feature>